<evidence type="ECO:0000313" key="1">
    <source>
        <dbReference type="EMBL" id="VCW84133.1"/>
    </source>
</evidence>
<dbReference type="AlphaFoldDB" id="A0A9X9LRV3"/>
<dbReference type="EMBL" id="CYRY02013563">
    <property type="protein sequence ID" value="VCW84133.1"/>
    <property type="molecule type" value="Genomic_DNA"/>
</dbReference>
<keyword evidence="2" id="KW-1185">Reference proteome</keyword>
<feature type="non-terminal residue" evidence="1">
    <location>
        <position position="35"/>
    </location>
</feature>
<gene>
    <name evidence="1" type="ORF">BN2614_LOCUS2</name>
</gene>
<dbReference type="Proteomes" id="UP000269945">
    <property type="component" value="Unassembled WGS sequence"/>
</dbReference>
<sequence>MKIWLWAKQEIGIKEKGYGKCISKVMCNERQDWKV</sequence>
<protein>
    <submittedName>
        <fullName evidence="1">Uncharacterized protein</fullName>
    </submittedName>
</protein>
<evidence type="ECO:0000313" key="2">
    <source>
        <dbReference type="Proteomes" id="UP000269945"/>
    </source>
</evidence>
<reference evidence="1 2" key="1">
    <citation type="submission" date="2018-10" db="EMBL/GenBank/DDBJ databases">
        <authorList>
            <person name="Ekblom R."/>
            <person name="Jareborg N."/>
        </authorList>
    </citation>
    <scope>NUCLEOTIDE SEQUENCE [LARGE SCALE GENOMIC DNA]</scope>
    <source>
        <tissue evidence="1">Muscle</tissue>
    </source>
</reference>
<name>A0A9X9LRV3_GULGU</name>
<proteinExistence type="predicted"/>
<accession>A0A9X9LRV3</accession>
<organism evidence="1 2">
    <name type="scientific">Gulo gulo</name>
    <name type="common">Wolverine</name>
    <name type="synonym">Gluton</name>
    <dbReference type="NCBI Taxonomy" id="48420"/>
    <lineage>
        <taxon>Eukaryota</taxon>
        <taxon>Metazoa</taxon>
        <taxon>Chordata</taxon>
        <taxon>Craniata</taxon>
        <taxon>Vertebrata</taxon>
        <taxon>Euteleostomi</taxon>
        <taxon>Mammalia</taxon>
        <taxon>Eutheria</taxon>
        <taxon>Laurasiatheria</taxon>
        <taxon>Carnivora</taxon>
        <taxon>Caniformia</taxon>
        <taxon>Musteloidea</taxon>
        <taxon>Mustelidae</taxon>
        <taxon>Guloninae</taxon>
        <taxon>Gulo</taxon>
    </lineage>
</organism>
<comment type="caution">
    <text evidence="1">The sequence shown here is derived from an EMBL/GenBank/DDBJ whole genome shotgun (WGS) entry which is preliminary data.</text>
</comment>